<name>A0A9D4CBY2_DREPO</name>
<dbReference type="Gene3D" id="2.120.10.30">
    <property type="entry name" value="TolB, C-terminal domain"/>
    <property type="match status" value="1"/>
</dbReference>
<keyword evidence="2" id="KW-1185">Reference proteome</keyword>
<reference evidence="1" key="1">
    <citation type="journal article" date="2019" name="bioRxiv">
        <title>The Genome of the Zebra Mussel, Dreissena polymorpha: A Resource for Invasive Species Research.</title>
        <authorList>
            <person name="McCartney M.A."/>
            <person name="Auch B."/>
            <person name="Kono T."/>
            <person name="Mallez S."/>
            <person name="Zhang Y."/>
            <person name="Obille A."/>
            <person name="Becker A."/>
            <person name="Abrahante J.E."/>
            <person name="Garbe J."/>
            <person name="Badalamenti J.P."/>
            <person name="Herman A."/>
            <person name="Mangelson H."/>
            <person name="Liachko I."/>
            <person name="Sullivan S."/>
            <person name="Sone E.D."/>
            <person name="Koren S."/>
            <person name="Silverstein K.A.T."/>
            <person name="Beckman K.B."/>
            <person name="Gohl D.M."/>
        </authorList>
    </citation>
    <scope>NUCLEOTIDE SEQUENCE</scope>
    <source>
        <strain evidence="1">Duluth1</strain>
        <tissue evidence="1">Whole animal</tissue>
    </source>
</reference>
<organism evidence="1 2">
    <name type="scientific">Dreissena polymorpha</name>
    <name type="common">Zebra mussel</name>
    <name type="synonym">Mytilus polymorpha</name>
    <dbReference type="NCBI Taxonomy" id="45954"/>
    <lineage>
        <taxon>Eukaryota</taxon>
        <taxon>Metazoa</taxon>
        <taxon>Spiralia</taxon>
        <taxon>Lophotrochozoa</taxon>
        <taxon>Mollusca</taxon>
        <taxon>Bivalvia</taxon>
        <taxon>Autobranchia</taxon>
        <taxon>Heteroconchia</taxon>
        <taxon>Euheterodonta</taxon>
        <taxon>Imparidentia</taxon>
        <taxon>Neoheterodontei</taxon>
        <taxon>Myida</taxon>
        <taxon>Dreissenoidea</taxon>
        <taxon>Dreissenidae</taxon>
        <taxon>Dreissena</taxon>
    </lineage>
</organism>
<evidence type="ECO:0000313" key="2">
    <source>
        <dbReference type="Proteomes" id="UP000828390"/>
    </source>
</evidence>
<gene>
    <name evidence="1" type="ORF">DPMN_063546</name>
</gene>
<sequence>MYTVQIKDDNNTCKITGICETASGELLITDQTNCKVKLLDQTYKVVAHYDFPVALWFMCSIDSSLVAVTVVNNRVHFIRVTNGQLIKDRVITLQHECWGIAHHHGNLYITDGSVLYLYTVDGRLVRKMYKDTSGYNRGNNYS</sequence>
<dbReference type="Proteomes" id="UP000828390">
    <property type="component" value="Unassembled WGS sequence"/>
</dbReference>
<dbReference type="SUPFAM" id="SSF63829">
    <property type="entry name" value="Calcium-dependent phosphotriesterase"/>
    <property type="match status" value="1"/>
</dbReference>
<proteinExistence type="predicted"/>
<reference evidence="1" key="2">
    <citation type="submission" date="2020-11" db="EMBL/GenBank/DDBJ databases">
        <authorList>
            <person name="McCartney M.A."/>
            <person name="Auch B."/>
            <person name="Kono T."/>
            <person name="Mallez S."/>
            <person name="Becker A."/>
            <person name="Gohl D.M."/>
            <person name="Silverstein K.A.T."/>
            <person name="Koren S."/>
            <person name="Bechman K.B."/>
            <person name="Herman A."/>
            <person name="Abrahante J.E."/>
            <person name="Garbe J."/>
        </authorList>
    </citation>
    <scope>NUCLEOTIDE SEQUENCE</scope>
    <source>
        <strain evidence="1">Duluth1</strain>
        <tissue evidence="1">Whole animal</tissue>
    </source>
</reference>
<protein>
    <submittedName>
        <fullName evidence="1">Uncharacterized protein</fullName>
    </submittedName>
</protein>
<dbReference type="AlphaFoldDB" id="A0A9D4CBY2"/>
<dbReference type="EMBL" id="JAIWYP010000013">
    <property type="protein sequence ID" value="KAH3720644.1"/>
    <property type="molecule type" value="Genomic_DNA"/>
</dbReference>
<dbReference type="InterPro" id="IPR011042">
    <property type="entry name" value="6-blade_b-propeller_TolB-like"/>
</dbReference>
<accession>A0A9D4CBY2</accession>
<evidence type="ECO:0000313" key="1">
    <source>
        <dbReference type="EMBL" id="KAH3720644.1"/>
    </source>
</evidence>
<comment type="caution">
    <text evidence="1">The sequence shown here is derived from an EMBL/GenBank/DDBJ whole genome shotgun (WGS) entry which is preliminary data.</text>
</comment>